<protein>
    <submittedName>
        <fullName evidence="10">Nitrite reductase</fullName>
    </submittedName>
</protein>
<keyword evidence="4" id="KW-0560">Oxidoreductase</keyword>
<feature type="domain" description="Nitrite/Sulfite reductase ferredoxin-like" evidence="9">
    <location>
        <begin position="169"/>
        <end position="230"/>
    </location>
</feature>
<dbReference type="Gene3D" id="3.90.480.10">
    <property type="entry name" value="Sulfite Reductase Hemoprotein,Domain 2"/>
    <property type="match status" value="1"/>
</dbReference>
<proteinExistence type="predicted"/>
<dbReference type="EMBL" id="LNCD01000021">
    <property type="protein sequence ID" value="KWV58477.1"/>
    <property type="molecule type" value="Genomic_DNA"/>
</dbReference>
<reference evidence="10 11" key="1">
    <citation type="submission" date="2015-11" db="EMBL/GenBank/DDBJ databases">
        <title>Draft Genome Sequence of the Strain BR 10423 (Rhizobium sp.) isolated from nodules of Mimosa pudica.</title>
        <authorList>
            <person name="Barauna A.C."/>
            <person name="Zilli J.E."/>
            <person name="Simoes-Araujo J.L."/>
            <person name="Reis V.M."/>
            <person name="James E.K."/>
            <person name="Reis F.B.Jr."/>
            <person name="Rouws L.F."/>
            <person name="Passos S.R."/>
            <person name="Gois S.R."/>
        </authorList>
    </citation>
    <scope>NUCLEOTIDE SEQUENCE [LARGE SCALE GENOMIC DNA]</scope>
    <source>
        <strain evidence="10 11">BR10423</strain>
    </source>
</reference>
<keyword evidence="1" id="KW-0004">4Fe-4S</keyword>
<feature type="domain" description="Nitrite/Sulfite reductase ferredoxin-like" evidence="9">
    <location>
        <begin position="466"/>
        <end position="517"/>
    </location>
</feature>
<dbReference type="PANTHER" id="PTHR32439:SF9">
    <property type="entry name" value="BLR3264 PROTEIN"/>
    <property type="match status" value="1"/>
</dbReference>
<feature type="domain" description="Nitrite/sulphite reductase 4Fe-4S" evidence="8">
    <location>
        <begin position="238"/>
        <end position="390"/>
    </location>
</feature>
<dbReference type="RefSeq" id="WP_062368667.1">
    <property type="nucleotide sequence ID" value="NZ_LNCD01000021.1"/>
</dbReference>
<evidence type="ECO:0000256" key="1">
    <source>
        <dbReference type="ARBA" id="ARBA00022485"/>
    </source>
</evidence>
<name>A0A120FQG5_9HYPH</name>
<evidence type="ECO:0000256" key="4">
    <source>
        <dbReference type="ARBA" id="ARBA00023002"/>
    </source>
</evidence>
<dbReference type="AlphaFoldDB" id="A0A120FQG5"/>
<evidence type="ECO:0000313" key="11">
    <source>
        <dbReference type="Proteomes" id="UP000068164"/>
    </source>
</evidence>
<evidence type="ECO:0000313" key="10">
    <source>
        <dbReference type="EMBL" id="KWV58477.1"/>
    </source>
</evidence>
<evidence type="ECO:0000259" key="8">
    <source>
        <dbReference type="Pfam" id="PF01077"/>
    </source>
</evidence>
<dbReference type="Proteomes" id="UP000068164">
    <property type="component" value="Unassembled WGS sequence"/>
</dbReference>
<dbReference type="SUPFAM" id="SSF55124">
    <property type="entry name" value="Nitrite/Sulfite reductase N-terminal domain-like"/>
    <property type="match status" value="2"/>
</dbReference>
<dbReference type="GO" id="GO:0046872">
    <property type="term" value="F:metal ion binding"/>
    <property type="evidence" value="ECO:0007669"/>
    <property type="project" value="UniProtKB-KW"/>
</dbReference>
<keyword evidence="11" id="KW-1185">Reference proteome</keyword>
<dbReference type="SUPFAM" id="SSF56014">
    <property type="entry name" value="Nitrite and sulphite reductase 4Fe-4S domain-like"/>
    <property type="match status" value="2"/>
</dbReference>
<keyword evidence="5" id="KW-0408">Iron</keyword>
<keyword evidence="3" id="KW-0479">Metal-binding</keyword>
<sequence>MPVHLITANRLGDGVAVWLDAGQCWTEDIENAAAAEEATLAASLEAARSSERDNVVVGVREIAAELIDGESVPVEQRERLRGRGPSVRPDLAGKRPGGRWDNPPFPEPPSATSTSPYAGIYRYDEYDRQFLRNRAEQFREQVKRRLSGELTEEEFKPLRLMNGVYLQLHGYMLRVALPYGVLSAAQMRQLAYVARHYDQGYGHFTTRQNIQFNWPRLENVPDILAILAEADLHAIQTSGNCVRNVTTDHFAGAAAEEVVDPRLYAEILRQWSTDHPEFTYLPRKFKIAITGSPQDRAAVRVHDIGILASRNTAGEPGFTIFAGGGLGRTPVVGTLVREWLPVRHLLRYVEAILRVYNALGRRDNIYKARIKILLREMKPENFIHMIETEFAAMPDDHGVLDDDVVEAVAARFLPPPFEKLERQPAGFERAFSDDQAFRAWVNTNTHPHKQIGYVSAVISLKTVGGIPGDISSGEMETVADLADRHSFGEIRVSHEQNLVLPHVRKDSLHSLWGDLVAAGLASGNVGLITDIIACPGMDYCSLATARSIPVAQRIAERFADPERQREIGKIDLNISGCINACGHHHVGHIGLLGVDKNGEEVYQITLGGSSSDKPSIGSIIGPSVLSGRVVDAIEAIVDVYVAERVDGESFNDTYRRIGAAPFKEAIYGAD</sequence>
<dbReference type="PANTHER" id="PTHR32439">
    <property type="entry name" value="FERREDOXIN--NITRITE REDUCTASE, CHLOROPLASTIC"/>
    <property type="match status" value="1"/>
</dbReference>
<evidence type="ECO:0000259" key="9">
    <source>
        <dbReference type="Pfam" id="PF03460"/>
    </source>
</evidence>
<evidence type="ECO:0000256" key="6">
    <source>
        <dbReference type="ARBA" id="ARBA00023014"/>
    </source>
</evidence>
<feature type="domain" description="Nitrite/sulphite reductase 4Fe-4S" evidence="8">
    <location>
        <begin position="529"/>
        <end position="666"/>
    </location>
</feature>
<evidence type="ECO:0000256" key="2">
    <source>
        <dbReference type="ARBA" id="ARBA00022617"/>
    </source>
</evidence>
<dbReference type="InterPro" id="IPR006066">
    <property type="entry name" value="NO2/SO3_Rdtase_FeS/sirohaem_BS"/>
</dbReference>
<comment type="caution">
    <text evidence="10">The sequence shown here is derived from an EMBL/GenBank/DDBJ whole genome shotgun (WGS) entry which is preliminary data.</text>
</comment>
<dbReference type="InterPro" id="IPR021270">
    <property type="entry name" value="DUF2849"/>
</dbReference>
<dbReference type="Pfam" id="PF01077">
    <property type="entry name" value="NIR_SIR"/>
    <property type="match status" value="2"/>
</dbReference>
<dbReference type="Gene3D" id="3.30.413.10">
    <property type="entry name" value="Sulfite Reductase Hemoprotein, domain 1"/>
    <property type="match status" value="2"/>
</dbReference>
<dbReference type="PRINTS" id="PR00397">
    <property type="entry name" value="SIROHAEM"/>
</dbReference>
<dbReference type="GO" id="GO:0016491">
    <property type="term" value="F:oxidoreductase activity"/>
    <property type="evidence" value="ECO:0007669"/>
    <property type="project" value="UniProtKB-KW"/>
</dbReference>
<dbReference type="InterPro" id="IPR051329">
    <property type="entry name" value="NIR_SIR_4Fe-4S"/>
</dbReference>
<accession>A0A120FQG5</accession>
<keyword evidence="2" id="KW-0349">Heme</keyword>
<gene>
    <name evidence="10" type="ORF">AS026_30265</name>
</gene>
<evidence type="ECO:0000256" key="3">
    <source>
        <dbReference type="ARBA" id="ARBA00022723"/>
    </source>
</evidence>
<keyword evidence="6" id="KW-0411">Iron-sulfur</keyword>
<dbReference type="InterPro" id="IPR045854">
    <property type="entry name" value="NO2/SO3_Rdtase_4Fe4S_sf"/>
</dbReference>
<dbReference type="InterPro" id="IPR006067">
    <property type="entry name" value="NO2/SO3_Rdtase_4Fe4S_dom"/>
</dbReference>
<dbReference type="InterPro" id="IPR036136">
    <property type="entry name" value="Nit/Sulf_reduc_fer-like_dom_sf"/>
</dbReference>
<dbReference type="OrthoDB" id="9803707at2"/>
<evidence type="ECO:0000256" key="5">
    <source>
        <dbReference type="ARBA" id="ARBA00023004"/>
    </source>
</evidence>
<dbReference type="Pfam" id="PF11011">
    <property type="entry name" value="DUF2849"/>
    <property type="match status" value="1"/>
</dbReference>
<evidence type="ECO:0000256" key="7">
    <source>
        <dbReference type="SAM" id="MobiDB-lite"/>
    </source>
</evidence>
<organism evidence="10 11">
    <name type="scientific">Rhizobium altiplani</name>
    <dbReference type="NCBI Taxonomy" id="1864509"/>
    <lineage>
        <taxon>Bacteria</taxon>
        <taxon>Pseudomonadati</taxon>
        <taxon>Pseudomonadota</taxon>
        <taxon>Alphaproteobacteria</taxon>
        <taxon>Hyphomicrobiales</taxon>
        <taxon>Rhizobiaceae</taxon>
        <taxon>Rhizobium/Agrobacterium group</taxon>
        <taxon>Rhizobium</taxon>
    </lineage>
</organism>
<dbReference type="GO" id="GO:0020037">
    <property type="term" value="F:heme binding"/>
    <property type="evidence" value="ECO:0007669"/>
    <property type="project" value="InterPro"/>
</dbReference>
<feature type="region of interest" description="Disordered" evidence="7">
    <location>
        <begin position="75"/>
        <end position="117"/>
    </location>
</feature>
<dbReference type="Pfam" id="PF03460">
    <property type="entry name" value="NIR_SIR_ferr"/>
    <property type="match status" value="2"/>
</dbReference>
<dbReference type="InterPro" id="IPR005117">
    <property type="entry name" value="NiRdtase/SiRdtase_haem-b_fer"/>
</dbReference>
<dbReference type="GO" id="GO:0051539">
    <property type="term" value="F:4 iron, 4 sulfur cluster binding"/>
    <property type="evidence" value="ECO:0007669"/>
    <property type="project" value="UniProtKB-KW"/>
</dbReference>